<reference evidence="4 5" key="1">
    <citation type="submission" date="2019-07" db="EMBL/GenBank/DDBJ databases">
        <title>Whole genome shotgun sequence of Meiothermus hypogaeus NBRC 106114.</title>
        <authorList>
            <person name="Hosoyama A."/>
            <person name="Uohara A."/>
            <person name="Ohji S."/>
            <person name="Ichikawa N."/>
        </authorList>
    </citation>
    <scope>NUCLEOTIDE SEQUENCE [LARGE SCALE GENOMIC DNA]</scope>
    <source>
        <strain evidence="4 5">NBRC 106114</strain>
    </source>
</reference>
<dbReference type="PROSITE" id="PS51272">
    <property type="entry name" value="SLH"/>
    <property type="match status" value="1"/>
</dbReference>
<dbReference type="Gene3D" id="1.20.1270.70">
    <property type="entry name" value="Designed single chain three-helix bundle"/>
    <property type="match status" value="1"/>
</dbReference>
<dbReference type="Gene3D" id="1.20.5.170">
    <property type="match status" value="1"/>
</dbReference>
<dbReference type="PANTHER" id="PTHR43308:SF1">
    <property type="entry name" value="OUTER MEMBRANE PROTEIN ALPHA"/>
    <property type="match status" value="1"/>
</dbReference>
<organism evidence="4 5">
    <name type="scientific">Meiothermus hypogaeus NBRC 106114</name>
    <dbReference type="NCBI Taxonomy" id="1227553"/>
    <lineage>
        <taxon>Bacteria</taxon>
        <taxon>Thermotogati</taxon>
        <taxon>Deinococcota</taxon>
        <taxon>Deinococci</taxon>
        <taxon>Thermales</taxon>
        <taxon>Thermaceae</taxon>
        <taxon>Meiothermus</taxon>
    </lineage>
</organism>
<evidence type="ECO:0000313" key="5">
    <source>
        <dbReference type="Proteomes" id="UP000321197"/>
    </source>
</evidence>
<comment type="caution">
    <text evidence="4">The sequence shown here is derived from an EMBL/GenBank/DDBJ whole genome shotgun (WGS) entry which is preliminary data.</text>
</comment>
<dbReference type="Proteomes" id="UP000321197">
    <property type="component" value="Unassembled WGS sequence"/>
</dbReference>
<feature type="signal peptide" evidence="2">
    <location>
        <begin position="1"/>
        <end position="20"/>
    </location>
</feature>
<dbReference type="PANTHER" id="PTHR43308">
    <property type="entry name" value="OUTER MEMBRANE PROTEIN ALPHA-RELATED"/>
    <property type="match status" value="1"/>
</dbReference>
<dbReference type="RefSeq" id="WP_119339693.1">
    <property type="nucleotide sequence ID" value="NZ_BJXL01000003.1"/>
</dbReference>
<dbReference type="AlphaFoldDB" id="A0A511QYL1"/>
<dbReference type="InterPro" id="IPR001119">
    <property type="entry name" value="SLH_dom"/>
</dbReference>
<feature type="region of interest" description="Disordered" evidence="1">
    <location>
        <begin position="251"/>
        <end position="280"/>
    </location>
</feature>
<evidence type="ECO:0000259" key="3">
    <source>
        <dbReference type="PROSITE" id="PS51272"/>
    </source>
</evidence>
<dbReference type="Pfam" id="PF00395">
    <property type="entry name" value="SLH"/>
    <property type="match status" value="1"/>
</dbReference>
<feature type="compositionally biased region" description="Pro residues" evidence="1">
    <location>
        <begin position="163"/>
        <end position="172"/>
    </location>
</feature>
<dbReference type="OrthoDB" id="2382419at2"/>
<accession>A0A511QYL1</accession>
<evidence type="ECO:0000313" key="4">
    <source>
        <dbReference type="EMBL" id="GEM82087.1"/>
    </source>
</evidence>
<feature type="chain" id="PRO_5022025878" evidence="2">
    <location>
        <begin position="21"/>
        <end position="421"/>
    </location>
</feature>
<name>A0A511QYL1_9DEIN</name>
<evidence type="ECO:0000256" key="2">
    <source>
        <dbReference type="SAM" id="SignalP"/>
    </source>
</evidence>
<feature type="region of interest" description="Disordered" evidence="1">
    <location>
        <begin position="154"/>
        <end position="175"/>
    </location>
</feature>
<feature type="compositionally biased region" description="Pro residues" evidence="1">
    <location>
        <begin position="259"/>
        <end position="273"/>
    </location>
</feature>
<sequence>MKSRLAIASFVLAAFFGVFASAQTQFRDIPAGHWARQAVEFAVQCGLIEGFPDGTFRGNQNLTRYQAALIFFRLYQTNRLENARPECRLAVERGAQEVGPELEQLRQRFAALEKTSQDQAGKLAELEAEVKRAIETSQRAAALEQRLAALEQQVQRLSQAPQPAQPAQPAGPTPAELQARIAALEQQVQRLSQAPAAPTAPQDAVALERRIATLEEQIRNRPDTARVAALEEQVRSLSNQVTTLQGQVTELRQQAQQPAPAPQPQPQPQPQPEVRPVAPVMPAAPPARNLYFGAGAALGIIPQPAGGIFDTNNLAVTGMVGVRNVFLGFGLRAGLDYNLGTQALGIEAYLTRHFGSGLLSPYVGVGARFLPALANPIYGTAAVGLDLNLFGPLGLFVEGNPRFEQGGNFGLGARAGLKFNF</sequence>
<dbReference type="EMBL" id="BJXL01000003">
    <property type="protein sequence ID" value="GEM82087.1"/>
    <property type="molecule type" value="Genomic_DNA"/>
</dbReference>
<feature type="domain" description="SLH" evidence="3">
    <location>
        <begin position="22"/>
        <end position="85"/>
    </location>
</feature>
<proteinExistence type="predicted"/>
<dbReference type="InterPro" id="IPR051465">
    <property type="entry name" value="Cell_Envelope_Struct_Comp"/>
</dbReference>
<protein>
    <submittedName>
        <fullName evidence="4">SLH family protein</fullName>
    </submittedName>
</protein>
<keyword evidence="2" id="KW-0732">Signal</keyword>
<evidence type="ECO:0000256" key="1">
    <source>
        <dbReference type="SAM" id="MobiDB-lite"/>
    </source>
</evidence>
<gene>
    <name evidence="4" type="ORF">MHY01S_02530</name>
</gene>